<evidence type="ECO:0000313" key="3">
    <source>
        <dbReference type="EMBL" id="VDM70542.1"/>
    </source>
</evidence>
<dbReference type="OrthoDB" id="273917at2759"/>
<dbReference type="EMBL" id="UYYB01016520">
    <property type="protein sequence ID" value="VDM70542.1"/>
    <property type="molecule type" value="Genomic_DNA"/>
</dbReference>
<evidence type="ECO:0000313" key="4">
    <source>
        <dbReference type="Proteomes" id="UP000270094"/>
    </source>
</evidence>
<name>A0A3P7KTM7_STRVU</name>
<feature type="region of interest" description="Disordered" evidence="1">
    <location>
        <begin position="1"/>
        <end position="20"/>
    </location>
</feature>
<reference evidence="3 4" key="1">
    <citation type="submission" date="2018-11" db="EMBL/GenBank/DDBJ databases">
        <authorList>
            <consortium name="Pathogen Informatics"/>
        </authorList>
    </citation>
    <scope>NUCLEOTIDE SEQUENCE [LARGE SCALE GENOMIC DNA]</scope>
</reference>
<dbReference type="AlphaFoldDB" id="A0A3P7KTM7"/>
<gene>
    <name evidence="3" type="ORF">SVUK_LOCUS5540</name>
</gene>
<sequence length="151" mass="17024">MVPEPAGALATMMASPEASPSTSRDECWYMEKAGRLFGYDEIIAPWATKRYNLSIEGNMYFRFFPITNTSWRAHARTGGNTACCMCSRARFGVRRSCLFAFLNTHPVCLMMFGIWPVFGFPTVQGGFSHIIGYEGGCGWNFWKIANLLIYD</sequence>
<evidence type="ECO:0000256" key="1">
    <source>
        <dbReference type="SAM" id="MobiDB-lite"/>
    </source>
</evidence>
<keyword evidence="2" id="KW-0812">Transmembrane</keyword>
<accession>A0A3P7KTM7</accession>
<keyword evidence="2" id="KW-0472">Membrane</keyword>
<proteinExistence type="predicted"/>
<protein>
    <submittedName>
        <fullName evidence="3">Uncharacterized protein</fullName>
    </submittedName>
</protein>
<evidence type="ECO:0000256" key="2">
    <source>
        <dbReference type="SAM" id="Phobius"/>
    </source>
</evidence>
<dbReference type="Proteomes" id="UP000270094">
    <property type="component" value="Unassembled WGS sequence"/>
</dbReference>
<keyword evidence="4" id="KW-1185">Reference proteome</keyword>
<feature type="transmembrane region" description="Helical" evidence="2">
    <location>
        <begin position="97"/>
        <end position="118"/>
    </location>
</feature>
<keyword evidence="2" id="KW-1133">Transmembrane helix</keyword>
<organism evidence="3 4">
    <name type="scientific">Strongylus vulgaris</name>
    <name type="common">Blood worm</name>
    <dbReference type="NCBI Taxonomy" id="40348"/>
    <lineage>
        <taxon>Eukaryota</taxon>
        <taxon>Metazoa</taxon>
        <taxon>Ecdysozoa</taxon>
        <taxon>Nematoda</taxon>
        <taxon>Chromadorea</taxon>
        <taxon>Rhabditida</taxon>
        <taxon>Rhabditina</taxon>
        <taxon>Rhabditomorpha</taxon>
        <taxon>Strongyloidea</taxon>
        <taxon>Strongylidae</taxon>
        <taxon>Strongylus</taxon>
    </lineage>
</organism>